<evidence type="ECO:0000256" key="15">
    <source>
        <dbReference type="ARBA" id="ARBA00044632"/>
    </source>
</evidence>
<comment type="subunit">
    <text evidence="4">Monomer.</text>
</comment>
<dbReference type="GO" id="GO:0003684">
    <property type="term" value="F:damaged DNA binding"/>
    <property type="evidence" value="ECO:0007669"/>
    <property type="project" value="InterPro"/>
</dbReference>
<evidence type="ECO:0000256" key="7">
    <source>
        <dbReference type="ARBA" id="ARBA00022771"/>
    </source>
</evidence>
<name>A0A1G2N332_9BACT</name>
<comment type="caution">
    <text evidence="19">The sequence shown here is derived from an EMBL/GenBank/DDBJ whole genome shotgun (WGS) entry which is preliminary data.</text>
</comment>
<evidence type="ECO:0000256" key="16">
    <source>
        <dbReference type="PROSITE-ProRule" id="PRU00391"/>
    </source>
</evidence>
<evidence type="ECO:0000256" key="1">
    <source>
        <dbReference type="ARBA" id="ARBA00001668"/>
    </source>
</evidence>
<protein>
    <submittedName>
        <fullName evidence="19">DNA-formamidopyrimidine glycosylase</fullName>
    </submittedName>
</protein>
<comment type="similarity">
    <text evidence="3">Belongs to the FPG family.</text>
</comment>
<evidence type="ECO:0000256" key="11">
    <source>
        <dbReference type="ARBA" id="ARBA00023204"/>
    </source>
</evidence>
<dbReference type="PROSITE" id="PS51066">
    <property type="entry name" value="ZF_FPG_2"/>
    <property type="match status" value="1"/>
</dbReference>
<dbReference type="Gene3D" id="1.10.8.50">
    <property type="match status" value="1"/>
</dbReference>
<dbReference type="InterPro" id="IPR012319">
    <property type="entry name" value="FPG_cat"/>
</dbReference>
<dbReference type="Pfam" id="PF06831">
    <property type="entry name" value="H2TH"/>
    <property type="match status" value="1"/>
</dbReference>
<keyword evidence="13" id="KW-0511">Multifunctional enzyme</keyword>
<keyword evidence="14" id="KW-0326">Glycosidase</keyword>
<evidence type="ECO:0000256" key="12">
    <source>
        <dbReference type="ARBA" id="ARBA00023239"/>
    </source>
</evidence>
<evidence type="ECO:0000313" key="19">
    <source>
        <dbReference type="EMBL" id="OHA29712.1"/>
    </source>
</evidence>
<gene>
    <name evidence="19" type="ORF">A3F51_03225</name>
</gene>
<dbReference type="NCBIfam" id="NF002211">
    <property type="entry name" value="PRK01103.1"/>
    <property type="match status" value="1"/>
</dbReference>
<keyword evidence="6" id="KW-0227">DNA damage</keyword>
<dbReference type="GO" id="GO:0140078">
    <property type="term" value="F:class I DNA-(apurinic or apyrimidinic site) endonuclease activity"/>
    <property type="evidence" value="ECO:0007669"/>
    <property type="project" value="UniProtKB-EC"/>
</dbReference>
<sequence length="337" mass="38128">MPELPEVQTTVNGLQKHVVGLKIADVWSNYNSPYFKGSKTIKDPSYFKHLKKELIGAKITAVKRRAKNILIYTLSSPRFAHLSKKSKPARNEKILLIHMKMTGHLLYGTYHFDPSNKKDPWVVVEPKSLKDPFNRHVHFVISFSNGKQLALSDVRKFAKVTIIDAENMLESDHIKHIGPEPLEKSFDFPAFAARLNLKPNGKIKQVLTDQRIIAGIGNIYADESLWHSGIHPSEKVGRIDRLKWKQLFKAIKTTLSKGVDLGGDSTSDYRNVLGEKGSFHETHHAYQRTGMRCDKKGCGGIINRMLLGGRSAHFCDMHQKLVNKRMIDGASIIKQTK</sequence>
<evidence type="ECO:0000259" key="18">
    <source>
        <dbReference type="PROSITE" id="PS51068"/>
    </source>
</evidence>
<keyword evidence="12" id="KW-0456">Lyase</keyword>
<dbReference type="Proteomes" id="UP000178089">
    <property type="component" value="Unassembled WGS sequence"/>
</dbReference>
<comment type="catalytic activity">
    <reaction evidence="1">
        <text>Hydrolysis of DNA containing ring-opened 7-methylguanine residues, releasing 2,6-diamino-4-hydroxy-5-(N-methyl)formamidopyrimidine.</text>
        <dbReference type="EC" id="3.2.2.23"/>
    </reaction>
</comment>
<keyword evidence="10" id="KW-0238">DNA-binding</keyword>
<keyword evidence="11" id="KW-0234">DNA repair</keyword>
<dbReference type="SUPFAM" id="SSF81624">
    <property type="entry name" value="N-terminal domain of MutM-like DNA repair proteins"/>
    <property type="match status" value="1"/>
</dbReference>
<dbReference type="InterPro" id="IPR015886">
    <property type="entry name" value="H2TH_FPG"/>
</dbReference>
<dbReference type="SUPFAM" id="SSF57716">
    <property type="entry name" value="Glucocorticoid receptor-like (DNA-binding domain)"/>
    <property type="match status" value="1"/>
</dbReference>
<accession>A0A1G2N332</accession>
<evidence type="ECO:0000256" key="13">
    <source>
        <dbReference type="ARBA" id="ARBA00023268"/>
    </source>
</evidence>
<dbReference type="InterPro" id="IPR000214">
    <property type="entry name" value="Znf_DNA_glyclase/AP_lyase"/>
</dbReference>
<evidence type="ECO:0000256" key="2">
    <source>
        <dbReference type="ARBA" id="ARBA00001947"/>
    </source>
</evidence>
<dbReference type="PANTHER" id="PTHR22993:SF9">
    <property type="entry name" value="FORMAMIDOPYRIMIDINE-DNA GLYCOSYLASE"/>
    <property type="match status" value="1"/>
</dbReference>
<dbReference type="InterPro" id="IPR010979">
    <property type="entry name" value="Ribosomal_uS13-like_H2TH"/>
</dbReference>
<evidence type="ECO:0000256" key="10">
    <source>
        <dbReference type="ARBA" id="ARBA00023125"/>
    </source>
</evidence>
<feature type="domain" description="FPG-type" evidence="17">
    <location>
        <begin position="284"/>
        <end position="320"/>
    </location>
</feature>
<dbReference type="EMBL" id="MHRT01000001">
    <property type="protein sequence ID" value="OHA29712.1"/>
    <property type="molecule type" value="Genomic_DNA"/>
</dbReference>
<dbReference type="GO" id="GO:0034039">
    <property type="term" value="F:8-oxo-7,8-dihydroguanine DNA N-glycosylase activity"/>
    <property type="evidence" value="ECO:0007669"/>
    <property type="project" value="TreeGrafter"/>
</dbReference>
<dbReference type="CDD" id="cd08966">
    <property type="entry name" value="EcFpg-like_N"/>
    <property type="match status" value="1"/>
</dbReference>
<dbReference type="STRING" id="1802315.A3F51_03225"/>
<dbReference type="GO" id="GO:0008270">
    <property type="term" value="F:zinc ion binding"/>
    <property type="evidence" value="ECO:0007669"/>
    <property type="project" value="UniProtKB-KW"/>
</dbReference>
<dbReference type="InterPro" id="IPR035937">
    <property type="entry name" value="FPG_N"/>
</dbReference>
<evidence type="ECO:0000256" key="5">
    <source>
        <dbReference type="ARBA" id="ARBA00022723"/>
    </source>
</evidence>
<evidence type="ECO:0000256" key="3">
    <source>
        <dbReference type="ARBA" id="ARBA00009409"/>
    </source>
</evidence>
<dbReference type="Pfam" id="PF01149">
    <property type="entry name" value="Fapy_DNA_glyco"/>
    <property type="match status" value="1"/>
</dbReference>
<keyword evidence="5" id="KW-0479">Metal-binding</keyword>
<dbReference type="FunFam" id="1.10.8.50:FF:000003">
    <property type="entry name" value="Formamidopyrimidine-DNA glycosylase"/>
    <property type="match status" value="1"/>
</dbReference>
<comment type="catalytic activity">
    <reaction evidence="15">
        <text>2'-deoxyribonucleotide-(2'-deoxyribose 5'-phosphate)-2'-deoxyribonucleotide-DNA = a 3'-end 2'-deoxyribonucleotide-(2,3-dehydro-2,3-deoxyribose 5'-phosphate)-DNA + a 5'-end 5'-phospho-2'-deoxyribonucleoside-DNA + H(+)</text>
        <dbReference type="Rhea" id="RHEA:66592"/>
        <dbReference type="Rhea" id="RHEA-COMP:13180"/>
        <dbReference type="Rhea" id="RHEA-COMP:16897"/>
        <dbReference type="Rhea" id="RHEA-COMP:17067"/>
        <dbReference type="ChEBI" id="CHEBI:15378"/>
        <dbReference type="ChEBI" id="CHEBI:136412"/>
        <dbReference type="ChEBI" id="CHEBI:157695"/>
        <dbReference type="ChEBI" id="CHEBI:167181"/>
        <dbReference type="EC" id="4.2.99.18"/>
    </reaction>
</comment>
<evidence type="ECO:0000256" key="4">
    <source>
        <dbReference type="ARBA" id="ARBA00011245"/>
    </source>
</evidence>
<comment type="cofactor">
    <cofactor evidence="2">
        <name>Zn(2+)</name>
        <dbReference type="ChEBI" id="CHEBI:29105"/>
    </cofactor>
</comment>
<evidence type="ECO:0000256" key="6">
    <source>
        <dbReference type="ARBA" id="ARBA00022763"/>
    </source>
</evidence>
<dbReference type="AlphaFoldDB" id="A0A1G2N332"/>
<feature type="domain" description="Formamidopyrimidine-DNA glycosylase catalytic" evidence="18">
    <location>
        <begin position="2"/>
        <end position="158"/>
    </location>
</feature>
<dbReference type="GO" id="GO:0006284">
    <property type="term" value="P:base-excision repair"/>
    <property type="evidence" value="ECO:0007669"/>
    <property type="project" value="InterPro"/>
</dbReference>
<evidence type="ECO:0000259" key="17">
    <source>
        <dbReference type="PROSITE" id="PS51066"/>
    </source>
</evidence>
<dbReference type="PANTHER" id="PTHR22993">
    <property type="entry name" value="FORMAMIDOPYRIMIDINE-DNA GLYCOSYLASE"/>
    <property type="match status" value="1"/>
</dbReference>
<dbReference type="InterPro" id="IPR020629">
    <property type="entry name" value="FPG_Glyclase"/>
</dbReference>
<dbReference type="Gene3D" id="3.20.190.10">
    <property type="entry name" value="MutM-like, N-terminal"/>
    <property type="match status" value="1"/>
</dbReference>
<organism evidence="19 20">
    <name type="scientific">Candidatus Taylorbacteria bacterium RIFCSPHIGHO2_12_FULL_45_16</name>
    <dbReference type="NCBI Taxonomy" id="1802315"/>
    <lineage>
        <taxon>Bacteria</taxon>
        <taxon>Candidatus Tayloriibacteriota</taxon>
    </lineage>
</organism>
<dbReference type="PROSITE" id="PS51068">
    <property type="entry name" value="FPG_CAT"/>
    <property type="match status" value="1"/>
</dbReference>
<proteinExistence type="inferred from homology"/>
<dbReference type="NCBIfam" id="TIGR00577">
    <property type="entry name" value="fpg"/>
    <property type="match status" value="1"/>
</dbReference>
<reference evidence="19 20" key="1">
    <citation type="journal article" date="2016" name="Nat. Commun.">
        <title>Thousands of microbial genomes shed light on interconnected biogeochemical processes in an aquifer system.</title>
        <authorList>
            <person name="Anantharaman K."/>
            <person name="Brown C.T."/>
            <person name="Hug L.A."/>
            <person name="Sharon I."/>
            <person name="Castelle C.J."/>
            <person name="Probst A.J."/>
            <person name="Thomas B.C."/>
            <person name="Singh A."/>
            <person name="Wilkins M.J."/>
            <person name="Karaoz U."/>
            <person name="Brodie E.L."/>
            <person name="Williams K.H."/>
            <person name="Hubbard S.S."/>
            <person name="Banfield J.F."/>
        </authorList>
    </citation>
    <scope>NUCLEOTIDE SEQUENCE [LARGE SCALE GENOMIC DNA]</scope>
</reference>
<evidence type="ECO:0000256" key="9">
    <source>
        <dbReference type="ARBA" id="ARBA00022833"/>
    </source>
</evidence>
<keyword evidence="7 16" id="KW-0863">Zinc-finger</keyword>
<evidence type="ECO:0000256" key="8">
    <source>
        <dbReference type="ARBA" id="ARBA00022801"/>
    </source>
</evidence>
<evidence type="ECO:0000313" key="20">
    <source>
        <dbReference type="Proteomes" id="UP000178089"/>
    </source>
</evidence>
<dbReference type="SMART" id="SM01232">
    <property type="entry name" value="H2TH"/>
    <property type="match status" value="1"/>
</dbReference>
<evidence type="ECO:0000256" key="14">
    <source>
        <dbReference type="ARBA" id="ARBA00023295"/>
    </source>
</evidence>
<keyword evidence="9" id="KW-0862">Zinc</keyword>
<dbReference type="SMART" id="SM00898">
    <property type="entry name" value="Fapy_DNA_glyco"/>
    <property type="match status" value="1"/>
</dbReference>
<dbReference type="SUPFAM" id="SSF46946">
    <property type="entry name" value="S13-like H2TH domain"/>
    <property type="match status" value="1"/>
</dbReference>
<keyword evidence="8" id="KW-0378">Hydrolase</keyword>